<dbReference type="EMBL" id="KQ421727">
    <property type="protein sequence ID" value="KOF76639.1"/>
    <property type="molecule type" value="Genomic_DNA"/>
</dbReference>
<sequence length="77" mass="9352">MDWILWGVGSEKGRELFVSFFHFMEGLWSRDGVRVWEIKLNLERKKKIGKYIYLMKNFFLEPSGLYNGPSLERKRHR</sequence>
<dbReference type="AlphaFoldDB" id="A0A0L8GIG8"/>
<evidence type="ECO:0000313" key="1">
    <source>
        <dbReference type="EMBL" id="KOF76639.1"/>
    </source>
</evidence>
<reference evidence="1" key="1">
    <citation type="submission" date="2015-07" db="EMBL/GenBank/DDBJ databases">
        <title>MeaNS - Measles Nucleotide Surveillance Program.</title>
        <authorList>
            <person name="Tran T."/>
            <person name="Druce J."/>
        </authorList>
    </citation>
    <scope>NUCLEOTIDE SEQUENCE</scope>
    <source>
        <strain evidence="1">UCB-OBI-ISO-001</strain>
        <tissue evidence="1">Gonad</tissue>
    </source>
</reference>
<accession>A0A0L8GIG8</accession>
<protein>
    <submittedName>
        <fullName evidence="1">Uncharacterized protein</fullName>
    </submittedName>
</protein>
<proteinExistence type="predicted"/>
<name>A0A0L8GIG8_OCTBM</name>
<gene>
    <name evidence="1" type="ORF">OCBIM_22033101mg</name>
</gene>
<organism evidence="1">
    <name type="scientific">Octopus bimaculoides</name>
    <name type="common">California two-spotted octopus</name>
    <dbReference type="NCBI Taxonomy" id="37653"/>
    <lineage>
        <taxon>Eukaryota</taxon>
        <taxon>Metazoa</taxon>
        <taxon>Spiralia</taxon>
        <taxon>Lophotrochozoa</taxon>
        <taxon>Mollusca</taxon>
        <taxon>Cephalopoda</taxon>
        <taxon>Coleoidea</taxon>
        <taxon>Octopodiformes</taxon>
        <taxon>Octopoda</taxon>
        <taxon>Incirrata</taxon>
        <taxon>Octopodidae</taxon>
        <taxon>Octopus</taxon>
    </lineage>
</organism>